<reference evidence="1 2" key="1">
    <citation type="journal article" date="2015" name="Nat. Commun.">
        <title>Outbred genome sequencing and CRISPR/Cas9 gene editing in butterflies.</title>
        <authorList>
            <person name="Li X."/>
            <person name="Fan D."/>
            <person name="Zhang W."/>
            <person name="Liu G."/>
            <person name="Zhang L."/>
            <person name="Zhao L."/>
            <person name="Fang X."/>
            <person name="Chen L."/>
            <person name="Dong Y."/>
            <person name="Chen Y."/>
            <person name="Ding Y."/>
            <person name="Zhao R."/>
            <person name="Feng M."/>
            <person name="Zhu Y."/>
            <person name="Feng Y."/>
            <person name="Jiang X."/>
            <person name="Zhu D."/>
            <person name="Xiang H."/>
            <person name="Feng X."/>
            <person name="Li S."/>
            <person name="Wang J."/>
            <person name="Zhang G."/>
            <person name="Kronforst M.R."/>
            <person name="Wang W."/>
        </authorList>
    </citation>
    <scope>NUCLEOTIDE SEQUENCE [LARGE SCALE GENOMIC DNA]</scope>
    <source>
        <strain evidence="1">Ya'a_city_454_Px</strain>
        <tissue evidence="1">Whole body</tissue>
    </source>
</reference>
<protein>
    <submittedName>
        <fullName evidence="1">Uncharacterized protein</fullName>
    </submittedName>
</protein>
<proteinExistence type="predicted"/>
<name>A0A194Q0I4_PAPXU</name>
<dbReference type="EMBL" id="KQ459582">
    <property type="protein sequence ID" value="KPI99092.1"/>
    <property type="molecule type" value="Genomic_DNA"/>
</dbReference>
<accession>A0A194Q0I4</accession>
<dbReference type="Proteomes" id="UP000053268">
    <property type="component" value="Unassembled WGS sequence"/>
</dbReference>
<sequence length="111" mass="12419">MQTYRFDFHGGWSEVCSLVIGHELVRESRAHGLNVLANGTAGQELSPSADISHIDRVLRRARGYIQQIIISTSIRDVIHQTSVSSDVIRPRRVILRCHQSAGPKTFPNKSD</sequence>
<keyword evidence="2" id="KW-1185">Reference proteome</keyword>
<gene>
    <name evidence="1" type="ORF">RR46_10410</name>
</gene>
<organism evidence="1 2">
    <name type="scientific">Papilio xuthus</name>
    <name type="common">Asian swallowtail butterfly</name>
    <dbReference type="NCBI Taxonomy" id="66420"/>
    <lineage>
        <taxon>Eukaryota</taxon>
        <taxon>Metazoa</taxon>
        <taxon>Ecdysozoa</taxon>
        <taxon>Arthropoda</taxon>
        <taxon>Hexapoda</taxon>
        <taxon>Insecta</taxon>
        <taxon>Pterygota</taxon>
        <taxon>Neoptera</taxon>
        <taxon>Endopterygota</taxon>
        <taxon>Lepidoptera</taxon>
        <taxon>Glossata</taxon>
        <taxon>Ditrysia</taxon>
        <taxon>Papilionoidea</taxon>
        <taxon>Papilionidae</taxon>
        <taxon>Papilioninae</taxon>
        <taxon>Papilio</taxon>
    </lineage>
</organism>
<dbReference type="AlphaFoldDB" id="A0A194Q0I4"/>
<evidence type="ECO:0000313" key="1">
    <source>
        <dbReference type="EMBL" id="KPI99092.1"/>
    </source>
</evidence>
<evidence type="ECO:0000313" key="2">
    <source>
        <dbReference type="Proteomes" id="UP000053268"/>
    </source>
</evidence>